<reference evidence="2" key="1">
    <citation type="submission" date="2021-03" db="EMBL/GenBank/DDBJ databases">
        <title>Revisited historic fungal species revealed as producer of novel bioactive compounds through whole genome sequencing and comparative genomics.</title>
        <authorList>
            <person name="Vignolle G.A."/>
            <person name="Hochenegger N."/>
            <person name="Mach R.L."/>
            <person name="Mach-Aigner A.R."/>
            <person name="Javad Rahimi M."/>
            <person name="Salim K.A."/>
            <person name="Chan C.M."/>
            <person name="Lim L.B.L."/>
            <person name="Cai F."/>
            <person name="Druzhinina I.S."/>
            <person name="U'Ren J.M."/>
            <person name="Derntl C."/>
        </authorList>
    </citation>
    <scope>NUCLEOTIDE SEQUENCE</scope>
    <source>
        <strain evidence="2">TUCIM 5799</strain>
    </source>
</reference>
<evidence type="ECO:0000313" key="2">
    <source>
        <dbReference type="EMBL" id="KAI1881764.1"/>
    </source>
</evidence>
<keyword evidence="3" id="KW-1185">Reference proteome</keyword>
<keyword evidence="1" id="KW-0732">Signal</keyword>
<dbReference type="AlphaFoldDB" id="A0A9P9WYV9"/>
<evidence type="ECO:0008006" key="4">
    <source>
        <dbReference type="Google" id="ProtNLM"/>
    </source>
</evidence>
<dbReference type="EMBL" id="JAFIMR010000001">
    <property type="protein sequence ID" value="KAI1881764.1"/>
    <property type="molecule type" value="Genomic_DNA"/>
</dbReference>
<evidence type="ECO:0000313" key="3">
    <source>
        <dbReference type="Proteomes" id="UP000829685"/>
    </source>
</evidence>
<accession>A0A9P9WYV9</accession>
<feature type="chain" id="PRO_5040240854" description="SSCRP protein" evidence="1">
    <location>
        <begin position="22"/>
        <end position="116"/>
    </location>
</feature>
<gene>
    <name evidence="2" type="ORF">JX265_000590</name>
</gene>
<feature type="signal peptide" evidence="1">
    <location>
        <begin position="1"/>
        <end position="21"/>
    </location>
</feature>
<protein>
    <recommendedName>
        <fullName evidence="4">SSCRP protein</fullName>
    </recommendedName>
</protein>
<name>A0A9P9WYV9_9PEZI</name>
<proteinExistence type="predicted"/>
<sequence length="116" mass="12634">MVQINAFAVGLAALLLGQATAFPNECKNGMRYCGYNLLNGGPFQQVWEQRLNAALPPNQQGHQFGSTFICNSDQVSVRFEDYCPDKGAGWVCKNGNNNLCVVDPLFPGQDCCSNVN</sequence>
<dbReference type="Proteomes" id="UP000829685">
    <property type="component" value="Unassembled WGS sequence"/>
</dbReference>
<organism evidence="2 3">
    <name type="scientific">Neoarthrinium moseri</name>
    <dbReference type="NCBI Taxonomy" id="1658444"/>
    <lineage>
        <taxon>Eukaryota</taxon>
        <taxon>Fungi</taxon>
        <taxon>Dikarya</taxon>
        <taxon>Ascomycota</taxon>
        <taxon>Pezizomycotina</taxon>
        <taxon>Sordariomycetes</taxon>
        <taxon>Xylariomycetidae</taxon>
        <taxon>Amphisphaeriales</taxon>
        <taxon>Apiosporaceae</taxon>
        <taxon>Neoarthrinium</taxon>
    </lineage>
</organism>
<comment type="caution">
    <text evidence="2">The sequence shown here is derived from an EMBL/GenBank/DDBJ whole genome shotgun (WGS) entry which is preliminary data.</text>
</comment>
<evidence type="ECO:0000256" key="1">
    <source>
        <dbReference type="SAM" id="SignalP"/>
    </source>
</evidence>